<evidence type="ECO:0000313" key="5">
    <source>
        <dbReference type="Proteomes" id="UP000799766"/>
    </source>
</evidence>
<organism evidence="4 5">
    <name type="scientific">Lineolata rhizophorae</name>
    <dbReference type="NCBI Taxonomy" id="578093"/>
    <lineage>
        <taxon>Eukaryota</taxon>
        <taxon>Fungi</taxon>
        <taxon>Dikarya</taxon>
        <taxon>Ascomycota</taxon>
        <taxon>Pezizomycotina</taxon>
        <taxon>Dothideomycetes</taxon>
        <taxon>Dothideomycetes incertae sedis</taxon>
        <taxon>Lineolatales</taxon>
        <taxon>Lineolataceae</taxon>
        <taxon>Lineolata</taxon>
    </lineage>
</organism>
<evidence type="ECO:0000259" key="3">
    <source>
        <dbReference type="Pfam" id="PF00857"/>
    </source>
</evidence>
<dbReference type="SUPFAM" id="SSF52499">
    <property type="entry name" value="Isochorismatase-like hydrolases"/>
    <property type="match status" value="1"/>
</dbReference>
<dbReference type="InterPro" id="IPR036380">
    <property type="entry name" value="Isochorismatase-like_sf"/>
</dbReference>
<dbReference type="Gene3D" id="3.40.50.850">
    <property type="entry name" value="Isochorismatase-like"/>
    <property type="match status" value="1"/>
</dbReference>
<evidence type="ECO:0000256" key="1">
    <source>
        <dbReference type="ARBA" id="ARBA00006336"/>
    </source>
</evidence>
<evidence type="ECO:0000256" key="2">
    <source>
        <dbReference type="ARBA" id="ARBA00022801"/>
    </source>
</evidence>
<dbReference type="InterPro" id="IPR050272">
    <property type="entry name" value="Isochorismatase-like_hydrls"/>
</dbReference>
<dbReference type="PANTHER" id="PTHR43540:SF9">
    <property type="entry name" value="FAMILY HYDROLASE, PUTATIVE (AFU_ORTHOLOGUE AFUA_2G08700)-RELATED"/>
    <property type="match status" value="1"/>
</dbReference>
<accession>A0A6A6NR74</accession>
<protein>
    <submittedName>
        <fullName evidence="4">Isochorismatase family protein</fullName>
    </submittedName>
</protein>
<feature type="domain" description="Isochorismatase-like" evidence="3">
    <location>
        <begin position="27"/>
        <end position="219"/>
    </location>
</feature>
<evidence type="ECO:0000313" key="4">
    <source>
        <dbReference type="EMBL" id="KAF2454068.1"/>
    </source>
</evidence>
<keyword evidence="5" id="KW-1185">Reference proteome</keyword>
<dbReference type="PANTHER" id="PTHR43540">
    <property type="entry name" value="PEROXYUREIDOACRYLATE/UREIDOACRYLATE AMIDOHYDROLASE-RELATED"/>
    <property type="match status" value="1"/>
</dbReference>
<dbReference type="Proteomes" id="UP000799766">
    <property type="component" value="Unassembled WGS sequence"/>
</dbReference>
<dbReference type="InterPro" id="IPR000868">
    <property type="entry name" value="Isochorismatase-like_dom"/>
</dbReference>
<dbReference type="AlphaFoldDB" id="A0A6A6NR74"/>
<reference evidence="4" key="1">
    <citation type="journal article" date="2020" name="Stud. Mycol.">
        <title>101 Dothideomycetes genomes: a test case for predicting lifestyles and emergence of pathogens.</title>
        <authorList>
            <person name="Haridas S."/>
            <person name="Albert R."/>
            <person name="Binder M."/>
            <person name="Bloem J."/>
            <person name="Labutti K."/>
            <person name="Salamov A."/>
            <person name="Andreopoulos B."/>
            <person name="Baker S."/>
            <person name="Barry K."/>
            <person name="Bills G."/>
            <person name="Bluhm B."/>
            <person name="Cannon C."/>
            <person name="Castanera R."/>
            <person name="Culley D."/>
            <person name="Daum C."/>
            <person name="Ezra D."/>
            <person name="Gonzalez J."/>
            <person name="Henrissat B."/>
            <person name="Kuo A."/>
            <person name="Liang C."/>
            <person name="Lipzen A."/>
            <person name="Lutzoni F."/>
            <person name="Magnuson J."/>
            <person name="Mondo S."/>
            <person name="Nolan M."/>
            <person name="Ohm R."/>
            <person name="Pangilinan J."/>
            <person name="Park H.-J."/>
            <person name="Ramirez L."/>
            <person name="Alfaro M."/>
            <person name="Sun H."/>
            <person name="Tritt A."/>
            <person name="Yoshinaga Y."/>
            <person name="Zwiers L.-H."/>
            <person name="Turgeon B."/>
            <person name="Goodwin S."/>
            <person name="Spatafora J."/>
            <person name="Crous P."/>
            <person name="Grigoriev I."/>
        </authorList>
    </citation>
    <scope>NUCLEOTIDE SEQUENCE</scope>
    <source>
        <strain evidence="4">ATCC 16933</strain>
    </source>
</reference>
<dbReference type="CDD" id="cd00431">
    <property type="entry name" value="cysteine_hydrolases"/>
    <property type="match status" value="1"/>
</dbReference>
<dbReference type="EMBL" id="MU001693">
    <property type="protein sequence ID" value="KAF2454068.1"/>
    <property type="molecule type" value="Genomic_DNA"/>
</dbReference>
<name>A0A6A6NR74_9PEZI</name>
<dbReference type="Pfam" id="PF00857">
    <property type="entry name" value="Isochorismatase"/>
    <property type="match status" value="1"/>
</dbReference>
<dbReference type="OrthoDB" id="167809at2759"/>
<sequence>MASKKIQIRTAEPYAWPHDACFSPSTTAFIIIDMQRDFCEPGGYLSSQGYDISSTRAIIPALQALLQAFRTANFPIYHTREGHRPDLSTLPRRERYRSGVIPGSLPIGTHGPLGRLLVRGERGHAHIAELAPAEDGSEPVVDKPLRSAFAHTDLDLMLRVRGVKCLVIAGVTTDVCVKSTMTDANDHGYDCLLVGDACAAAEKGLHEAVLKSVAGEGGIFGAVAEWKDVVEVVKSWEQYEHETGNCN</sequence>
<comment type="similarity">
    <text evidence="1">Belongs to the isochorismatase family.</text>
</comment>
<dbReference type="GO" id="GO:0016787">
    <property type="term" value="F:hydrolase activity"/>
    <property type="evidence" value="ECO:0007669"/>
    <property type="project" value="UniProtKB-KW"/>
</dbReference>
<keyword evidence="2" id="KW-0378">Hydrolase</keyword>
<proteinExistence type="inferred from homology"/>
<gene>
    <name evidence="4" type="ORF">BDY21DRAFT_111457</name>
</gene>